<dbReference type="SUPFAM" id="SSF56672">
    <property type="entry name" value="DNA/RNA polymerases"/>
    <property type="match status" value="1"/>
</dbReference>
<evidence type="ECO:0000259" key="8">
    <source>
        <dbReference type="Pfam" id="PF17917"/>
    </source>
</evidence>
<dbReference type="Pfam" id="PF13456">
    <property type="entry name" value="RVT_3"/>
    <property type="match status" value="1"/>
</dbReference>
<dbReference type="InterPro" id="IPR012337">
    <property type="entry name" value="RNaseH-like_sf"/>
</dbReference>
<sequence length="258" mass="30294">MPPIPGKPLILYLTVHEKSMGCVLGQHDETRRKEQAIYYLSKKFTDYDSKYSPLEKMCCALAWTARRLRQYMLYHITWLIANLDPIKYFFEKPSLSGRIARWQVLLFEYDIVYVSQKAIKGSAIAEFLIERAHEDYVLVTFDFPYENLMSILHIDKEEHNEDIWKMYFDGASNALGHGIKVVFISPKRDYYPITAKLNFDCTNNVVEYEVCVLGLQTALERKAYALKVYGDSTLLIYQLRGEWKTRDSKLTLYQKYIS</sequence>
<gene>
    <name evidence="10" type="primary">LOC111289121</name>
</gene>
<keyword evidence="3" id="KW-0540">Nuclease</keyword>
<evidence type="ECO:0000256" key="1">
    <source>
        <dbReference type="ARBA" id="ARBA00022679"/>
    </source>
</evidence>
<keyword evidence="2" id="KW-0548">Nucleotidyltransferase</keyword>
<keyword evidence="4" id="KW-0255">Endonuclease</keyword>
<keyword evidence="9" id="KW-1185">Reference proteome</keyword>
<organism evidence="9 10">
    <name type="scientific">Durio zibethinus</name>
    <name type="common">Durian</name>
    <dbReference type="NCBI Taxonomy" id="66656"/>
    <lineage>
        <taxon>Eukaryota</taxon>
        <taxon>Viridiplantae</taxon>
        <taxon>Streptophyta</taxon>
        <taxon>Embryophyta</taxon>
        <taxon>Tracheophyta</taxon>
        <taxon>Spermatophyta</taxon>
        <taxon>Magnoliopsida</taxon>
        <taxon>eudicotyledons</taxon>
        <taxon>Gunneridae</taxon>
        <taxon>Pentapetalae</taxon>
        <taxon>rosids</taxon>
        <taxon>malvids</taxon>
        <taxon>Malvales</taxon>
        <taxon>Malvaceae</taxon>
        <taxon>Helicteroideae</taxon>
        <taxon>Durio</taxon>
    </lineage>
</organism>
<evidence type="ECO:0000259" key="7">
    <source>
        <dbReference type="Pfam" id="PF13456"/>
    </source>
</evidence>
<dbReference type="Proteomes" id="UP000515121">
    <property type="component" value="Unplaced"/>
</dbReference>
<dbReference type="SUPFAM" id="SSF53098">
    <property type="entry name" value="Ribonuclease H-like"/>
    <property type="match status" value="1"/>
</dbReference>
<dbReference type="Gene3D" id="3.30.420.10">
    <property type="entry name" value="Ribonuclease H-like superfamily/Ribonuclease H"/>
    <property type="match status" value="1"/>
</dbReference>
<dbReference type="KEGG" id="dzi:111289121"/>
<dbReference type="InterPro" id="IPR036397">
    <property type="entry name" value="RNaseH_sf"/>
</dbReference>
<accession>A0A6P5Y5P8</accession>
<dbReference type="GO" id="GO:0004523">
    <property type="term" value="F:RNA-DNA hybrid ribonuclease activity"/>
    <property type="evidence" value="ECO:0007669"/>
    <property type="project" value="InterPro"/>
</dbReference>
<keyword evidence="5" id="KW-0378">Hydrolase</keyword>
<dbReference type="InterPro" id="IPR043502">
    <property type="entry name" value="DNA/RNA_pol_sf"/>
</dbReference>
<dbReference type="AlphaFoldDB" id="A0A6P5Y5P8"/>
<keyword evidence="1" id="KW-0808">Transferase</keyword>
<protein>
    <submittedName>
        <fullName evidence="10">Uncharacterized protein LOC111289121</fullName>
    </submittedName>
</protein>
<dbReference type="Gene3D" id="3.10.20.370">
    <property type="match status" value="1"/>
</dbReference>
<dbReference type="InterPro" id="IPR041373">
    <property type="entry name" value="RT_RNaseH"/>
</dbReference>
<keyword evidence="6" id="KW-0695">RNA-directed DNA polymerase</keyword>
<reference evidence="10" key="1">
    <citation type="submission" date="2025-08" db="UniProtKB">
        <authorList>
            <consortium name="RefSeq"/>
        </authorList>
    </citation>
    <scope>IDENTIFICATION</scope>
    <source>
        <tissue evidence="10">Fruit stalk</tissue>
    </source>
</reference>
<dbReference type="InterPro" id="IPR002156">
    <property type="entry name" value="RNaseH_domain"/>
</dbReference>
<dbReference type="Pfam" id="PF17917">
    <property type="entry name" value="RT_RNaseH"/>
    <property type="match status" value="1"/>
</dbReference>
<evidence type="ECO:0000256" key="4">
    <source>
        <dbReference type="ARBA" id="ARBA00022759"/>
    </source>
</evidence>
<proteinExistence type="predicted"/>
<feature type="domain" description="RNase H type-1" evidence="7">
    <location>
        <begin position="181"/>
        <end position="252"/>
    </location>
</feature>
<dbReference type="PANTHER" id="PTHR48475:SF1">
    <property type="entry name" value="RNASE H TYPE-1 DOMAIN-CONTAINING PROTEIN"/>
    <property type="match status" value="1"/>
</dbReference>
<name>A0A6P5Y5P8_DURZI</name>
<evidence type="ECO:0000313" key="9">
    <source>
        <dbReference type="Proteomes" id="UP000515121"/>
    </source>
</evidence>
<evidence type="ECO:0000313" key="10">
    <source>
        <dbReference type="RefSeq" id="XP_022735735.1"/>
    </source>
</evidence>
<evidence type="ECO:0000256" key="5">
    <source>
        <dbReference type="ARBA" id="ARBA00022801"/>
    </source>
</evidence>
<dbReference type="RefSeq" id="XP_022735735.1">
    <property type="nucleotide sequence ID" value="XM_022880000.1"/>
</dbReference>
<dbReference type="GO" id="GO:0003964">
    <property type="term" value="F:RNA-directed DNA polymerase activity"/>
    <property type="evidence" value="ECO:0007669"/>
    <property type="project" value="UniProtKB-KW"/>
</dbReference>
<evidence type="ECO:0000256" key="3">
    <source>
        <dbReference type="ARBA" id="ARBA00022722"/>
    </source>
</evidence>
<dbReference type="CDD" id="cd09279">
    <property type="entry name" value="RNase_HI_like"/>
    <property type="match status" value="1"/>
</dbReference>
<evidence type="ECO:0000256" key="2">
    <source>
        <dbReference type="ARBA" id="ARBA00022695"/>
    </source>
</evidence>
<feature type="domain" description="Reverse transcriptase RNase H-like" evidence="8">
    <location>
        <begin position="5"/>
        <end position="109"/>
    </location>
</feature>
<dbReference type="GO" id="GO:0003676">
    <property type="term" value="F:nucleic acid binding"/>
    <property type="evidence" value="ECO:0007669"/>
    <property type="project" value="InterPro"/>
</dbReference>
<dbReference type="OrthoDB" id="1730907at2759"/>
<evidence type="ECO:0000256" key="6">
    <source>
        <dbReference type="ARBA" id="ARBA00022918"/>
    </source>
</evidence>
<dbReference type="GeneID" id="111289121"/>
<dbReference type="PANTHER" id="PTHR48475">
    <property type="entry name" value="RIBONUCLEASE H"/>
    <property type="match status" value="1"/>
</dbReference>